<accession>A0A8H6ISW0</accession>
<protein>
    <submittedName>
        <fullName evidence="2">Uncharacterized protein</fullName>
    </submittedName>
</protein>
<proteinExistence type="predicted"/>
<feature type="region of interest" description="Disordered" evidence="1">
    <location>
        <begin position="109"/>
        <end position="131"/>
    </location>
</feature>
<evidence type="ECO:0000313" key="3">
    <source>
        <dbReference type="Proteomes" id="UP000652219"/>
    </source>
</evidence>
<sequence>MGLFDRGLFCGQPAAAVGAPATGTGRTLSAKATPMRDDMLIDPDEEKLSLSVVEDWSVAELFGVLLPPAELAPQYDIEVGSVVGAEERLSDVDDRTVDLVPGRGDAALLCEDESEREPRKRELGDAKLVRL</sequence>
<keyword evidence="3" id="KW-1185">Reference proteome</keyword>
<dbReference type="EMBL" id="WIGN01000387">
    <property type="protein sequence ID" value="KAF6795446.1"/>
    <property type="molecule type" value="Genomic_DNA"/>
</dbReference>
<feature type="compositionally biased region" description="Basic and acidic residues" evidence="1">
    <location>
        <begin position="116"/>
        <end position="131"/>
    </location>
</feature>
<dbReference type="AlphaFoldDB" id="A0A8H6ISW0"/>
<evidence type="ECO:0000313" key="2">
    <source>
        <dbReference type="EMBL" id="KAF6795446.1"/>
    </source>
</evidence>
<dbReference type="Proteomes" id="UP000652219">
    <property type="component" value="Unassembled WGS sequence"/>
</dbReference>
<gene>
    <name evidence="2" type="ORF">CSOJ01_13417</name>
</gene>
<name>A0A8H6ISW0_9PEZI</name>
<evidence type="ECO:0000256" key="1">
    <source>
        <dbReference type="SAM" id="MobiDB-lite"/>
    </source>
</evidence>
<reference evidence="2 3" key="1">
    <citation type="journal article" date="2020" name="Phytopathology">
        <title>Genome Sequence Resources of Colletotrichum truncatum, C. plurivorum, C. musicola, and C. sojae: Four Species Pathogenic to Soybean (Glycine max).</title>
        <authorList>
            <person name="Rogerio F."/>
            <person name="Boufleur T.R."/>
            <person name="Ciampi-Guillardi M."/>
            <person name="Sukno S.A."/>
            <person name="Thon M.R."/>
            <person name="Massola Junior N.S."/>
            <person name="Baroncelli R."/>
        </authorList>
    </citation>
    <scope>NUCLEOTIDE SEQUENCE [LARGE SCALE GENOMIC DNA]</scope>
    <source>
        <strain evidence="2 3">LFN0009</strain>
    </source>
</reference>
<comment type="caution">
    <text evidence="2">The sequence shown here is derived from an EMBL/GenBank/DDBJ whole genome shotgun (WGS) entry which is preliminary data.</text>
</comment>
<organism evidence="2 3">
    <name type="scientific">Colletotrichum sojae</name>
    <dbReference type="NCBI Taxonomy" id="2175907"/>
    <lineage>
        <taxon>Eukaryota</taxon>
        <taxon>Fungi</taxon>
        <taxon>Dikarya</taxon>
        <taxon>Ascomycota</taxon>
        <taxon>Pezizomycotina</taxon>
        <taxon>Sordariomycetes</taxon>
        <taxon>Hypocreomycetidae</taxon>
        <taxon>Glomerellales</taxon>
        <taxon>Glomerellaceae</taxon>
        <taxon>Colletotrichum</taxon>
        <taxon>Colletotrichum orchidearum species complex</taxon>
    </lineage>
</organism>